<dbReference type="EMBL" id="CM000642">
    <property type="protein sequence ID" value="EED91918.1"/>
    <property type="molecule type" value="Genomic_DNA"/>
</dbReference>
<accession>B8C2B2</accession>
<gene>
    <name evidence="3" type="ORF">THAPSDRAFT_22644</name>
</gene>
<dbReference type="PaxDb" id="35128-Thaps22644"/>
<name>B8C2B2_THAPS</name>
<dbReference type="Proteomes" id="UP000001449">
    <property type="component" value="Chromosome 5"/>
</dbReference>
<organism evidence="3 4">
    <name type="scientific">Thalassiosira pseudonana</name>
    <name type="common">Marine diatom</name>
    <name type="synonym">Cyclotella nana</name>
    <dbReference type="NCBI Taxonomy" id="35128"/>
    <lineage>
        <taxon>Eukaryota</taxon>
        <taxon>Sar</taxon>
        <taxon>Stramenopiles</taxon>
        <taxon>Ochrophyta</taxon>
        <taxon>Bacillariophyta</taxon>
        <taxon>Coscinodiscophyceae</taxon>
        <taxon>Thalassiosirophycidae</taxon>
        <taxon>Thalassiosirales</taxon>
        <taxon>Thalassiosiraceae</taxon>
        <taxon>Thalassiosira</taxon>
    </lineage>
</organism>
<reference evidence="3 4" key="1">
    <citation type="journal article" date="2004" name="Science">
        <title>The genome of the diatom Thalassiosira pseudonana: ecology, evolution, and metabolism.</title>
        <authorList>
            <person name="Armbrust E.V."/>
            <person name="Berges J.A."/>
            <person name="Bowler C."/>
            <person name="Green B.R."/>
            <person name="Martinez D."/>
            <person name="Putnam N.H."/>
            <person name="Zhou S."/>
            <person name="Allen A.E."/>
            <person name="Apt K.E."/>
            <person name="Bechner M."/>
            <person name="Brzezinski M.A."/>
            <person name="Chaal B.K."/>
            <person name="Chiovitti A."/>
            <person name="Davis A.K."/>
            <person name="Demarest M.S."/>
            <person name="Detter J.C."/>
            <person name="Glavina T."/>
            <person name="Goodstein D."/>
            <person name="Hadi M.Z."/>
            <person name="Hellsten U."/>
            <person name="Hildebrand M."/>
            <person name="Jenkins B.D."/>
            <person name="Jurka J."/>
            <person name="Kapitonov V.V."/>
            <person name="Kroger N."/>
            <person name="Lau W.W."/>
            <person name="Lane T.W."/>
            <person name="Larimer F.W."/>
            <person name="Lippmeier J.C."/>
            <person name="Lucas S."/>
            <person name="Medina M."/>
            <person name="Montsant A."/>
            <person name="Obornik M."/>
            <person name="Parker M.S."/>
            <person name="Palenik B."/>
            <person name="Pazour G.J."/>
            <person name="Richardson P.M."/>
            <person name="Rynearson T.A."/>
            <person name="Saito M.A."/>
            <person name="Schwartz D.C."/>
            <person name="Thamatrakoln K."/>
            <person name="Valentin K."/>
            <person name="Vardi A."/>
            <person name="Wilkerson F.P."/>
            <person name="Rokhsar D.S."/>
        </authorList>
    </citation>
    <scope>NUCLEOTIDE SEQUENCE [LARGE SCALE GENOMIC DNA]</scope>
    <source>
        <strain evidence="3 4">CCMP1335</strain>
    </source>
</reference>
<dbReference type="GeneID" id="7451790"/>
<keyword evidence="2" id="KW-0472">Membrane</keyword>
<evidence type="ECO:0000313" key="4">
    <source>
        <dbReference type="Proteomes" id="UP000001449"/>
    </source>
</evidence>
<evidence type="ECO:0000256" key="2">
    <source>
        <dbReference type="SAM" id="Phobius"/>
    </source>
</evidence>
<keyword evidence="2" id="KW-1133">Transmembrane helix</keyword>
<dbReference type="InParanoid" id="B8C2B2"/>
<feature type="transmembrane region" description="Helical" evidence="2">
    <location>
        <begin position="412"/>
        <end position="431"/>
    </location>
</feature>
<feature type="region of interest" description="Disordered" evidence="1">
    <location>
        <begin position="1"/>
        <end position="20"/>
    </location>
</feature>
<dbReference type="RefSeq" id="XP_002290166.1">
    <property type="nucleotide sequence ID" value="XM_002290130.1"/>
</dbReference>
<sequence length="436" mass="47749">MSVNQDDATSADDRSTSSSNYNLTILSSVPSSPMVSTQSRASDDFIFLHPVPPRQQSQHHPSLAISMSSVGLSLNPSMVDSSVFSLGNTIVSEANHINNSNETTSELDALSHSTITSSISSCYLSSMPHHTHISFANIGRSLMQLSARADDDVSTSSCGASCDVSVASARIGCDGTEVDANKWWSNFQTEEDWESFRRMANEYISMLVSSEMREVEKGKGCDVKSSSIVLKRAPTQGRNVYYIARQWLEGLYDVLSGGSSALTKRPDIDIKMQYLTSLIKEATSIQLRLEELPTILPPLPDVQALDGIPDETRQLLTQHYSLFESLRADTMHKREVLQADYSHCQEKILATIIESEEELFWTKTEGNGEETKVDALIGANNDDGFVKVAGRDSSCWDVIGDTLATTQSKCPMTFHVFVAAVAAGAGFFLSLQSNRK</sequence>
<reference evidence="3 4" key="2">
    <citation type="journal article" date="2008" name="Nature">
        <title>The Phaeodactylum genome reveals the evolutionary history of diatom genomes.</title>
        <authorList>
            <person name="Bowler C."/>
            <person name="Allen A.E."/>
            <person name="Badger J.H."/>
            <person name="Grimwood J."/>
            <person name="Jabbari K."/>
            <person name="Kuo A."/>
            <person name="Maheswari U."/>
            <person name="Martens C."/>
            <person name="Maumus F."/>
            <person name="Otillar R.P."/>
            <person name="Rayko E."/>
            <person name="Salamov A."/>
            <person name="Vandepoele K."/>
            <person name="Beszteri B."/>
            <person name="Gruber A."/>
            <person name="Heijde M."/>
            <person name="Katinka M."/>
            <person name="Mock T."/>
            <person name="Valentin K."/>
            <person name="Verret F."/>
            <person name="Berges J.A."/>
            <person name="Brownlee C."/>
            <person name="Cadoret J.P."/>
            <person name="Chiovitti A."/>
            <person name="Choi C.J."/>
            <person name="Coesel S."/>
            <person name="De Martino A."/>
            <person name="Detter J.C."/>
            <person name="Durkin C."/>
            <person name="Falciatore A."/>
            <person name="Fournet J."/>
            <person name="Haruta M."/>
            <person name="Huysman M.J."/>
            <person name="Jenkins B.D."/>
            <person name="Jiroutova K."/>
            <person name="Jorgensen R.E."/>
            <person name="Joubert Y."/>
            <person name="Kaplan A."/>
            <person name="Kroger N."/>
            <person name="Kroth P.G."/>
            <person name="La Roche J."/>
            <person name="Lindquist E."/>
            <person name="Lommer M."/>
            <person name="Martin-Jezequel V."/>
            <person name="Lopez P.J."/>
            <person name="Lucas S."/>
            <person name="Mangogna M."/>
            <person name="McGinnis K."/>
            <person name="Medlin L.K."/>
            <person name="Montsant A."/>
            <person name="Oudot-Le Secq M.P."/>
            <person name="Napoli C."/>
            <person name="Obornik M."/>
            <person name="Parker M.S."/>
            <person name="Petit J.L."/>
            <person name="Porcel B.M."/>
            <person name="Poulsen N."/>
            <person name="Robison M."/>
            <person name="Rychlewski L."/>
            <person name="Rynearson T.A."/>
            <person name="Schmutz J."/>
            <person name="Shapiro H."/>
            <person name="Siaut M."/>
            <person name="Stanley M."/>
            <person name="Sussman M.R."/>
            <person name="Taylor A.R."/>
            <person name="Vardi A."/>
            <person name="von Dassow P."/>
            <person name="Vyverman W."/>
            <person name="Willis A."/>
            <person name="Wyrwicz L.S."/>
            <person name="Rokhsar D.S."/>
            <person name="Weissenbach J."/>
            <person name="Armbrust E.V."/>
            <person name="Green B.R."/>
            <person name="Van de Peer Y."/>
            <person name="Grigoriev I.V."/>
        </authorList>
    </citation>
    <scope>NUCLEOTIDE SEQUENCE [LARGE SCALE GENOMIC DNA]</scope>
    <source>
        <strain evidence="3 4">CCMP1335</strain>
    </source>
</reference>
<protein>
    <submittedName>
        <fullName evidence="3">Uncharacterized protein</fullName>
    </submittedName>
</protein>
<evidence type="ECO:0000313" key="3">
    <source>
        <dbReference type="EMBL" id="EED91918.1"/>
    </source>
</evidence>
<dbReference type="KEGG" id="tps:THAPSDRAFT_22644"/>
<dbReference type="HOGENOM" id="CLU_629316_0_0_1"/>
<keyword evidence="4" id="KW-1185">Reference proteome</keyword>
<evidence type="ECO:0000256" key="1">
    <source>
        <dbReference type="SAM" id="MobiDB-lite"/>
    </source>
</evidence>
<dbReference type="AlphaFoldDB" id="B8C2B2"/>
<proteinExistence type="predicted"/>
<keyword evidence="2" id="KW-0812">Transmembrane</keyword>
<dbReference type="eggNOG" id="ENOG502QZBP">
    <property type="taxonomic scope" value="Eukaryota"/>
</dbReference>